<dbReference type="SMART" id="SM00052">
    <property type="entry name" value="EAL"/>
    <property type="match status" value="1"/>
</dbReference>
<dbReference type="NCBIfam" id="TIGR00254">
    <property type="entry name" value="GGDEF"/>
    <property type="match status" value="1"/>
</dbReference>
<evidence type="ECO:0000313" key="6">
    <source>
        <dbReference type="Proteomes" id="UP001056035"/>
    </source>
</evidence>
<dbReference type="InterPro" id="IPR000160">
    <property type="entry name" value="GGDEF_dom"/>
</dbReference>
<proteinExistence type="predicted"/>
<dbReference type="InterPro" id="IPR000700">
    <property type="entry name" value="PAS-assoc_C"/>
</dbReference>
<dbReference type="Pfam" id="PF00990">
    <property type="entry name" value="GGDEF"/>
    <property type="match status" value="1"/>
</dbReference>
<dbReference type="Pfam" id="PF08448">
    <property type="entry name" value="PAS_4"/>
    <property type="match status" value="1"/>
</dbReference>
<dbReference type="Pfam" id="PF00563">
    <property type="entry name" value="EAL"/>
    <property type="match status" value="1"/>
</dbReference>
<dbReference type="CDD" id="cd01948">
    <property type="entry name" value="EAL"/>
    <property type="match status" value="1"/>
</dbReference>
<feature type="domain" description="GGDEF" evidence="4">
    <location>
        <begin position="179"/>
        <end position="315"/>
    </location>
</feature>
<dbReference type="InterPro" id="IPR043128">
    <property type="entry name" value="Rev_trsase/Diguanyl_cyclase"/>
</dbReference>
<name>A0ABY5DR00_9ACTN</name>
<keyword evidence="6" id="KW-1185">Reference proteome</keyword>
<dbReference type="CDD" id="cd01949">
    <property type="entry name" value="GGDEF"/>
    <property type="match status" value="1"/>
</dbReference>
<dbReference type="PROSITE" id="PS50887">
    <property type="entry name" value="GGDEF"/>
    <property type="match status" value="1"/>
</dbReference>
<dbReference type="SUPFAM" id="SSF55785">
    <property type="entry name" value="PYP-like sensor domain (PAS domain)"/>
    <property type="match status" value="1"/>
</dbReference>
<evidence type="ECO:0000259" key="1">
    <source>
        <dbReference type="PROSITE" id="PS50112"/>
    </source>
</evidence>
<dbReference type="InterPro" id="IPR035965">
    <property type="entry name" value="PAS-like_dom_sf"/>
</dbReference>
<dbReference type="InterPro" id="IPR001633">
    <property type="entry name" value="EAL_dom"/>
</dbReference>
<dbReference type="SMART" id="SM00086">
    <property type="entry name" value="PAC"/>
    <property type="match status" value="1"/>
</dbReference>
<dbReference type="InterPro" id="IPR001610">
    <property type="entry name" value="PAC"/>
</dbReference>
<evidence type="ECO:0000259" key="2">
    <source>
        <dbReference type="PROSITE" id="PS50113"/>
    </source>
</evidence>
<dbReference type="Gene3D" id="3.30.450.20">
    <property type="entry name" value="PAS domain"/>
    <property type="match status" value="1"/>
</dbReference>
<dbReference type="PROSITE" id="PS50112">
    <property type="entry name" value="PAS"/>
    <property type="match status" value="1"/>
</dbReference>
<dbReference type="EMBL" id="CP098502">
    <property type="protein sequence ID" value="UTI63880.1"/>
    <property type="molecule type" value="Genomic_DNA"/>
</dbReference>
<dbReference type="NCBIfam" id="TIGR00229">
    <property type="entry name" value="sensory_box"/>
    <property type="match status" value="1"/>
</dbReference>
<dbReference type="InterPro" id="IPR052155">
    <property type="entry name" value="Biofilm_reg_signaling"/>
</dbReference>
<dbReference type="PROSITE" id="PS50883">
    <property type="entry name" value="EAL"/>
    <property type="match status" value="1"/>
</dbReference>
<accession>A0ABY5DR00</accession>
<dbReference type="SMART" id="SM00267">
    <property type="entry name" value="GGDEF"/>
    <property type="match status" value="1"/>
</dbReference>
<dbReference type="InterPro" id="IPR013656">
    <property type="entry name" value="PAS_4"/>
</dbReference>
<dbReference type="RefSeq" id="WP_254570601.1">
    <property type="nucleotide sequence ID" value="NZ_CP098502.1"/>
</dbReference>
<feature type="domain" description="EAL" evidence="3">
    <location>
        <begin position="326"/>
        <end position="569"/>
    </location>
</feature>
<organism evidence="5 6">
    <name type="scientific">Paraconexibacter antarcticus</name>
    <dbReference type="NCBI Taxonomy" id="2949664"/>
    <lineage>
        <taxon>Bacteria</taxon>
        <taxon>Bacillati</taxon>
        <taxon>Actinomycetota</taxon>
        <taxon>Thermoleophilia</taxon>
        <taxon>Solirubrobacterales</taxon>
        <taxon>Paraconexibacteraceae</taxon>
        <taxon>Paraconexibacter</taxon>
    </lineage>
</organism>
<dbReference type="SMART" id="SM00091">
    <property type="entry name" value="PAS"/>
    <property type="match status" value="1"/>
</dbReference>
<feature type="domain" description="PAC" evidence="2">
    <location>
        <begin position="95"/>
        <end position="147"/>
    </location>
</feature>
<dbReference type="InterPro" id="IPR035919">
    <property type="entry name" value="EAL_sf"/>
</dbReference>
<dbReference type="CDD" id="cd00130">
    <property type="entry name" value="PAS"/>
    <property type="match status" value="1"/>
</dbReference>
<feature type="domain" description="PAS" evidence="1">
    <location>
        <begin position="28"/>
        <end position="98"/>
    </location>
</feature>
<protein>
    <submittedName>
        <fullName evidence="5">EAL domain-containing protein</fullName>
    </submittedName>
</protein>
<gene>
    <name evidence="5" type="ORF">NBH00_21360</name>
</gene>
<dbReference type="InterPro" id="IPR029787">
    <property type="entry name" value="Nucleotide_cyclase"/>
</dbReference>
<dbReference type="Proteomes" id="UP001056035">
    <property type="component" value="Chromosome"/>
</dbReference>
<dbReference type="InterPro" id="IPR000014">
    <property type="entry name" value="PAS"/>
</dbReference>
<dbReference type="PANTHER" id="PTHR44757:SF2">
    <property type="entry name" value="BIOFILM ARCHITECTURE MAINTENANCE PROTEIN MBAA"/>
    <property type="match status" value="1"/>
</dbReference>
<dbReference type="PROSITE" id="PS50113">
    <property type="entry name" value="PAC"/>
    <property type="match status" value="1"/>
</dbReference>
<dbReference type="Gene3D" id="3.20.20.450">
    <property type="entry name" value="EAL domain"/>
    <property type="match status" value="1"/>
</dbReference>
<evidence type="ECO:0000259" key="4">
    <source>
        <dbReference type="PROSITE" id="PS50887"/>
    </source>
</evidence>
<evidence type="ECO:0000259" key="3">
    <source>
        <dbReference type="PROSITE" id="PS50883"/>
    </source>
</evidence>
<dbReference type="Gene3D" id="3.30.70.270">
    <property type="match status" value="1"/>
</dbReference>
<dbReference type="SUPFAM" id="SSF55073">
    <property type="entry name" value="Nucleotide cyclase"/>
    <property type="match status" value="1"/>
</dbReference>
<dbReference type="PANTHER" id="PTHR44757">
    <property type="entry name" value="DIGUANYLATE CYCLASE DGCP"/>
    <property type="match status" value="1"/>
</dbReference>
<sequence length="569" mass="60920">MARVHRRRRDGQQVLFGATWDATALADAQAALRESEQAAPAGIAIVELDGSISRSNRALGELLGRGSEELAGMAFASLVHPDEDPPAVIAADHAVTRELRLLGADGEAVWATVSAAPVRGADGVPRHHVVHVQDARERKRFEGELQHLAEHDALTDLWNRRRFNEEVDRALADAQRSGTSGALLLFDLDGLKHINDTLGHAVGDQLLGAVADVLRGRLRATDTPARLGGDEFAVLLPRADEQAARTLAAGLLESIGAVSPLASSAGAGTITACAGIAVFGGSDDIVSGEQLLIEADVALYAAKDAGRGQLRLRHIGAEPGPATARRPRWSARIREALDSDRFVLHAQPIVALAGDGGGERAEILLRMRDDHGQLQAPTTFLPTAERSALIQEIDRWVVHAALADLGARGRAGEDLCRHVNLSARSVIDPGMGRYVCDELDASGVDGRRLVVEVTETSAIVNLERARDFVDAIRARGCRLALDDFGAGFTSFHYLKHLDFAYVKIDGAFIEGPDADPTNQSLVRALADMARSLGKKTVAECVQHEATVRWLRDLGVDYAQGFHLGRPAPL</sequence>
<evidence type="ECO:0000313" key="5">
    <source>
        <dbReference type="EMBL" id="UTI63880.1"/>
    </source>
</evidence>
<dbReference type="SUPFAM" id="SSF141868">
    <property type="entry name" value="EAL domain-like"/>
    <property type="match status" value="1"/>
</dbReference>
<reference evidence="5 6" key="1">
    <citation type="submission" date="2022-06" db="EMBL/GenBank/DDBJ databases">
        <title>Paraconexibacter antarcticus.</title>
        <authorList>
            <person name="Kim C.S."/>
        </authorList>
    </citation>
    <scope>NUCLEOTIDE SEQUENCE [LARGE SCALE GENOMIC DNA]</scope>
    <source>
        <strain evidence="5 6">02-257</strain>
    </source>
</reference>